<feature type="non-terminal residue" evidence="1">
    <location>
        <position position="51"/>
    </location>
</feature>
<gene>
    <name evidence="1" type="ORF">L9F63_020886</name>
</gene>
<sequence>HLVTNSTAQQAPTPLGCNSTHPFRLIMLQMGILHKHSHYQLIRQSDSKINS</sequence>
<proteinExistence type="predicted"/>
<protein>
    <submittedName>
        <fullName evidence="1">Uncharacterized protein</fullName>
    </submittedName>
</protein>
<reference evidence="1" key="2">
    <citation type="submission" date="2023-05" db="EMBL/GenBank/DDBJ databases">
        <authorList>
            <person name="Fouks B."/>
        </authorList>
    </citation>
    <scope>NUCLEOTIDE SEQUENCE</scope>
    <source>
        <strain evidence="1">Stay&amp;Tobe</strain>
        <tissue evidence="1">Testes</tissue>
    </source>
</reference>
<keyword evidence="2" id="KW-1185">Reference proteome</keyword>
<reference evidence="1" key="1">
    <citation type="journal article" date="2023" name="IScience">
        <title>Live-bearing cockroach genome reveals convergent evolutionary mechanisms linked to viviparity in insects and beyond.</title>
        <authorList>
            <person name="Fouks B."/>
            <person name="Harrison M.C."/>
            <person name="Mikhailova A.A."/>
            <person name="Marchal E."/>
            <person name="English S."/>
            <person name="Carruthers M."/>
            <person name="Jennings E.C."/>
            <person name="Chiamaka E.L."/>
            <person name="Frigard R.A."/>
            <person name="Pippel M."/>
            <person name="Attardo G.M."/>
            <person name="Benoit J.B."/>
            <person name="Bornberg-Bauer E."/>
            <person name="Tobe S.S."/>
        </authorList>
    </citation>
    <scope>NUCLEOTIDE SEQUENCE</scope>
    <source>
        <strain evidence="1">Stay&amp;Tobe</strain>
    </source>
</reference>
<accession>A0AAD7ZQL2</accession>
<evidence type="ECO:0000313" key="2">
    <source>
        <dbReference type="Proteomes" id="UP001233999"/>
    </source>
</evidence>
<evidence type="ECO:0000313" key="1">
    <source>
        <dbReference type="EMBL" id="KAJ9584775.1"/>
    </source>
</evidence>
<dbReference type="AlphaFoldDB" id="A0AAD7ZQL2"/>
<dbReference type="EMBL" id="JASPKZ010007357">
    <property type="protein sequence ID" value="KAJ9584775.1"/>
    <property type="molecule type" value="Genomic_DNA"/>
</dbReference>
<comment type="caution">
    <text evidence="1">The sequence shown here is derived from an EMBL/GenBank/DDBJ whole genome shotgun (WGS) entry which is preliminary data.</text>
</comment>
<name>A0AAD7ZQL2_DIPPU</name>
<feature type="non-terminal residue" evidence="1">
    <location>
        <position position="1"/>
    </location>
</feature>
<organism evidence="1 2">
    <name type="scientific">Diploptera punctata</name>
    <name type="common">Pacific beetle cockroach</name>
    <dbReference type="NCBI Taxonomy" id="6984"/>
    <lineage>
        <taxon>Eukaryota</taxon>
        <taxon>Metazoa</taxon>
        <taxon>Ecdysozoa</taxon>
        <taxon>Arthropoda</taxon>
        <taxon>Hexapoda</taxon>
        <taxon>Insecta</taxon>
        <taxon>Pterygota</taxon>
        <taxon>Neoptera</taxon>
        <taxon>Polyneoptera</taxon>
        <taxon>Dictyoptera</taxon>
        <taxon>Blattodea</taxon>
        <taxon>Blaberoidea</taxon>
        <taxon>Blaberidae</taxon>
        <taxon>Diplopterinae</taxon>
        <taxon>Diploptera</taxon>
    </lineage>
</organism>
<dbReference type="Proteomes" id="UP001233999">
    <property type="component" value="Unassembled WGS sequence"/>
</dbReference>